<accession>A0A6J7A190</accession>
<keyword evidence="1" id="KW-0812">Transmembrane</keyword>
<dbReference type="Pfam" id="PF00892">
    <property type="entry name" value="EamA"/>
    <property type="match status" value="1"/>
</dbReference>
<dbReference type="InterPro" id="IPR000620">
    <property type="entry name" value="EamA_dom"/>
</dbReference>
<feature type="transmembrane region" description="Helical" evidence="1">
    <location>
        <begin position="89"/>
        <end position="110"/>
    </location>
</feature>
<dbReference type="EMBL" id="CAFAAJ010000255">
    <property type="protein sequence ID" value="CAB4826349.1"/>
    <property type="molecule type" value="Genomic_DNA"/>
</dbReference>
<proteinExistence type="predicted"/>
<dbReference type="SUPFAM" id="SSF103481">
    <property type="entry name" value="Multidrug resistance efflux transporter EmrE"/>
    <property type="match status" value="1"/>
</dbReference>
<reference evidence="3" key="1">
    <citation type="submission" date="2020-05" db="EMBL/GenBank/DDBJ databases">
        <authorList>
            <person name="Chiriac C."/>
            <person name="Salcher M."/>
            <person name="Ghai R."/>
            <person name="Kavagutti S V."/>
        </authorList>
    </citation>
    <scope>NUCLEOTIDE SEQUENCE</scope>
</reference>
<feature type="transmembrane region" description="Helical" evidence="1">
    <location>
        <begin position="31"/>
        <end position="51"/>
    </location>
</feature>
<feature type="transmembrane region" description="Helical" evidence="1">
    <location>
        <begin position="148"/>
        <end position="170"/>
    </location>
</feature>
<feature type="transmembrane region" description="Helical" evidence="1">
    <location>
        <begin position="116"/>
        <end position="136"/>
    </location>
</feature>
<keyword evidence="1" id="KW-1133">Transmembrane helix</keyword>
<feature type="transmembrane region" description="Helical" evidence="1">
    <location>
        <begin position="63"/>
        <end position="82"/>
    </location>
</feature>
<evidence type="ECO:0000259" key="2">
    <source>
        <dbReference type="Pfam" id="PF00892"/>
    </source>
</evidence>
<feature type="domain" description="EamA" evidence="2">
    <location>
        <begin position="3"/>
        <end position="132"/>
    </location>
</feature>
<keyword evidence="1" id="KW-0472">Membrane</keyword>
<evidence type="ECO:0000313" key="3">
    <source>
        <dbReference type="EMBL" id="CAB4826349.1"/>
    </source>
</evidence>
<sequence length="299" mass="29785">MSVVFAVLCALVWGTADYLGGKASRRAESSVVTLFGQGAGLLAALLVIPIVGDRVPPPADWGYGFLAGAFGAVALLCLYRALATGAMTVVAPIAGVTSAIVPAVWGLAAGDRPSSLALAGLGVAVVSIALVSWGGARSANPGEQHTPVSVRVLALVAGLGFGSLSVALSYTSGEGGLWAVVAMKCVSLPLTAFVVWRTVRSSTSRSAVGVGVGVGARLPWRLGGAVLVLALVGGTLDTSGDTLLLFSAKDGLLSVAGVIAAMYPAATVTLALLRDRERVSVLQATGLGLAVAALVLVAV</sequence>
<name>A0A6J7A190_9ZZZZ</name>
<feature type="transmembrane region" description="Helical" evidence="1">
    <location>
        <begin position="252"/>
        <end position="273"/>
    </location>
</feature>
<dbReference type="AlphaFoldDB" id="A0A6J7A190"/>
<evidence type="ECO:0000256" key="1">
    <source>
        <dbReference type="SAM" id="Phobius"/>
    </source>
</evidence>
<protein>
    <submittedName>
        <fullName evidence="3">Unannotated protein</fullName>
    </submittedName>
</protein>
<feature type="transmembrane region" description="Helical" evidence="1">
    <location>
        <begin position="176"/>
        <end position="196"/>
    </location>
</feature>
<dbReference type="GO" id="GO:0016020">
    <property type="term" value="C:membrane"/>
    <property type="evidence" value="ECO:0007669"/>
    <property type="project" value="InterPro"/>
</dbReference>
<dbReference type="InterPro" id="IPR037185">
    <property type="entry name" value="EmrE-like"/>
</dbReference>
<gene>
    <name evidence="3" type="ORF">UFOPK3001_02496</name>
</gene>
<feature type="transmembrane region" description="Helical" evidence="1">
    <location>
        <begin position="208"/>
        <end position="232"/>
    </location>
</feature>
<organism evidence="3">
    <name type="scientific">freshwater metagenome</name>
    <dbReference type="NCBI Taxonomy" id="449393"/>
    <lineage>
        <taxon>unclassified sequences</taxon>
        <taxon>metagenomes</taxon>
        <taxon>ecological metagenomes</taxon>
    </lineage>
</organism>
<feature type="transmembrane region" description="Helical" evidence="1">
    <location>
        <begin position="280"/>
        <end position="298"/>
    </location>
</feature>